<evidence type="ECO:0000313" key="8">
    <source>
        <dbReference type="Proteomes" id="UP000198802"/>
    </source>
</evidence>
<reference evidence="8" key="1">
    <citation type="submission" date="2015-11" db="EMBL/GenBank/DDBJ databases">
        <authorList>
            <person name="Varghese N."/>
        </authorList>
    </citation>
    <scope>NUCLEOTIDE SEQUENCE [LARGE SCALE GENOMIC DNA]</scope>
    <source>
        <strain evidence="8">DSM 45899</strain>
    </source>
</reference>
<evidence type="ECO:0000256" key="3">
    <source>
        <dbReference type="ARBA" id="ARBA00023163"/>
    </source>
</evidence>
<evidence type="ECO:0000313" key="7">
    <source>
        <dbReference type="EMBL" id="CUU58604.1"/>
    </source>
</evidence>
<evidence type="ECO:0000256" key="4">
    <source>
        <dbReference type="PROSITE-ProRule" id="PRU00335"/>
    </source>
</evidence>
<gene>
    <name evidence="7" type="ORF">Ga0074812_120103</name>
</gene>
<dbReference type="Gene3D" id="1.10.357.10">
    <property type="entry name" value="Tetracycline Repressor, domain 2"/>
    <property type="match status" value="1"/>
</dbReference>
<dbReference type="EMBL" id="FAOZ01000020">
    <property type="protein sequence ID" value="CUU58604.1"/>
    <property type="molecule type" value="Genomic_DNA"/>
</dbReference>
<protein>
    <submittedName>
        <fullName evidence="7">DNA-binding transcriptional regulator, AcrR family</fullName>
    </submittedName>
</protein>
<dbReference type="PROSITE" id="PS50977">
    <property type="entry name" value="HTH_TETR_2"/>
    <property type="match status" value="1"/>
</dbReference>
<dbReference type="PANTHER" id="PTHR30055">
    <property type="entry name" value="HTH-TYPE TRANSCRIPTIONAL REGULATOR RUTR"/>
    <property type="match status" value="1"/>
</dbReference>
<keyword evidence="1" id="KW-0805">Transcription regulation</keyword>
<keyword evidence="8" id="KW-1185">Reference proteome</keyword>
<dbReference type="PRINTS" id="PR00455">
    <property type="entry name" value="HTHTETR"/>
</dbReference>
<dbReference type="PANTHER" id="PTHR30055:SF243">
    <property type="entry name" value="HTH-TYPE TRANSCRIPTIONAL REGULATOR RV1816"/>
    <property type="match status" value="1"/>
</dbReference>
<dbReference type="InterPro" id="IPR001647">
    <property type="entry name" value="HTH_TetR"/>
</dbReference>
<keyword evidence="2 4" id="KW-0238">DNA-binding</keyword>
<dbReference type="CDD" id="cd00093">
    <property type="entry name" value="HTH_XRE"/>
    <property type="match status" value="1"/>
</dbReference>
<dbReference type="Pfam" id="PF00440">
    <property type="entry name" value="TetR_N"/>
    <property type="match status" value="1"/>
</dbReference>
<accession>A0A0S4QUT6</accession>
<dbReference type="Pfam" id="PF13305">
    <property type="entry name" value="TetR_C_33"/>
    <property type="match status" value="1"/>
</dbReference>
<proteinExistence type="predicted"/>
<evidence type="ECO:0000259" key="6">
    <source>
        <dbReference type="PROSITE" id="PS50977"/>
    </source>
</evidence>
<feature type="DNA-binding region" description="H-T-H motif" evidence="4">
    <location>
        <begin position="63"/>
        <end position="82"/>
    </location>
</feature>
<organism evidence="7 8">
    <name type="scientific">Parafrankia irregularis</name>
    <dbReference type="NCBI Taxonomy" id="795642"/>
    <lineage>
        <taxon>Bacteria</taxon>
        <taxon>Bacillati</taxon>
        <taxon>Actinomycetota</taxon>
        <taxon>Actinomycetes</taxon>
        <taxon>Frankiales</taxon>
        <taxon>Frankiaceae</taxon>
        <taxon>Parafrankia</taxon>
    </lineage>
</organism>
<dbReference type="Proteomes" id="UP000198802">
    <property type="component" value="Unassembled WGS sequence"/>
</dbReference>
<dbReference type="AlphaFoldDB" id="A0A0S4QUT6"/>
<dbReference type="InterPro" id="IPR050109">
    <property type="entry name" value="HTH-type_TetR-like_transc_reg"/>
</dbReference>
<dbReference type="InterPro" id="IPR001387">
    <property type="entry name" value="Cro/C1-type_HTH"/>
</dbReference>
<dbReference type="InterPro" id="IPR009057">
    <property type="entry name" value="Homeodomain-like_sf"/>
</dbReference>
<dbReference type="GO" id="GO:0000976">
    <property type="term" value="F:transcription cis-regulatory region binding"/>
    <property type="evidence" value="ECO:0007669"/>
    <property type="project" value="TreeGrafter"/>
</dbReference>
<name>A0A0S4QUT6_9ACTN</name>
<sequence length="370" mass="40905">MFANTVLCQDPCSWKLTPIAFWPQHGTVTRPVPRRERLRQTTIEEIKKAAHKQLTERGAAGLSLRAVAREMGMTPSAIYRYFDSRAALIHVLAQDAYSSLADVLEAAFDAAPTDDHLVRWLLVARSHRRWAMLNPTEYTLIFGPQPDDLTDPSTAVLDELERSVAVLLRCMAEAIEAGVFDPSGLEAELSPNLRRQFEAWDCDDSGLGPVAEAACMLVWTQLHGLLALDLFGHLPEPLRGSGELFDQQMIGALVRVGGQAPVDFAEVIDRADRWRPASVRAHPNPAPARHRPTSGLRRPAPVERLPEFSRPPDHTARTSGTNGTRGIRPGGVTTARSDLLTPRQADVRILLLRVSRAARRALLISPSRAW</sequence>
<evidence type="ECO:0000256" key="5">
    <source>
        <dbReference type="SAM" id="MobiDB-lite"/>
    </source>
</evidence>
<feature type="region of interest" description="Disordered" evidence="5">
    <location>
        <begin position="278"/>
        <end position="338"/>
    </location>
</feature>
<evidence type="ECO:0000256" key="2">
    <source>
        <dbReference type="ARBA" id="ARBA00023125"/>
    </source>
</evidence>
<keyword evidence="3" id="KW-0804">Transcription</keyword>
<dbReference type="SUPFAM" id="SSF46689">
    <property type="entry name" value="Homeodomain-like"/>
    <property type="match status" value="1"/>
</dbReference>
<dbReference type="GO" id="GO:0003700">
    <property type="term" value="F:DNA-binding transcription factor activity"/>
    <property type="evidence" value="ECO:0007669"/>
    <property type="project" value="TreeGrafter"/>
</dbReference>
<evidence type="ECO:0000256" key="1">
    <source>
        <dbReference type="ARBA" id="ARBA00023015"/>
    </source>
</evidence>
<feature type="domain" description="HTH tetR-type" evidence="6">
    <location>
        <begin position="40"/>
        <end position="100"/>
    </location>
</feature>
<dbReference type="InterPro" id="IPR025996">
    <property type="entry name" value="MT1864/Rv1816-like_C"/>
</dbReference>
<dbReference type="InterPro" id="IPR036271">
    <property type="entry name" value="Tet_transcr_reg_TetR-rel_C_sf"/>
</dbReference>
<feature type="compositionally biased region" description="Basic and acidic residues" evidence="5">
    <location>
        <begin position="300"/>
        <end position="316"/>
    </location>
</feature>
<dbReference type="SUPFAM" id="SSF48498">
    <property type="entry name" value="Tetracyclin repressor-like, C-terminal domain"/>
    <property type="match status" value="1"/>
</dbReference>